<dbReference type="Proteomes" id="UP000824533">
    <property type="component" value="Linkage Group LG16"/>
</dbReference>
<reference evidence="1 2" key="1">
    <citation type="journal article" date="2021" name="Front. Genet.">
        <title>Chromosome-Level Genome Assembly Reveals Significant Gene Expansion in the Toll and IMD Signaling Pathways of Dendrolimus kikuchii.</title>
        <authorList>
            <person name="Zhou J."/>
            <person name="Wu P."/>
            <person name="Xiong Z."/>
            <person name="Liu N."/>
            <person name="Zhao N."/>
            <person name="Ji M."/>
            <person name="Qiu Y."/>
            <person name="Yang B."/>
        </authorList>
    </citation>
    <scope>NUCLEOTIDE SEQUENCE [LARGE SCALE GENOMIC DNA]</scope>
    <source>
        <strain evidence="1">Ann1</strain>
    </source>
</reference>
<protein>
    <submittedName>
        <fullName evidence="1">Uncharacterized protein</fullName>
    </submittedName>
</protein>
<evidence type="ECO:0000313" key="2">
    <source>
        <dbReference type="Proteomes" id="UP000824533"/>
    </source>
</evidence>
<evidence type="ECO:0000313" key="1">
    <source>
        <dbReference type="EMBL" id="KAJ0175282.1"/>
    </source>
</evidence>
<name>A0ACC1CVZ4_9NEOP</name>
<organism evidence="1 2">
    <name type="scientific">Dendrolimus kikuchii</name>
    <dbReference type="NCBI Taxonomy" id="765133"/>
    <lineage>
        <taxon>Eukaryota</taxon>
        <taxon>Metazoa</taxon>
        <taxon>Ecdysozoa</taxon>
        <taxon>Arthropoda</taxon>
        <taxon>Hexapoda</taxon>
        <taxon>Insecta</taxon>
        <taxon>Pterygota</taxon>
        <taxon>Neoptera</taxon>
        <taxon>Endopterygota</taxon>
        <taxon>Lepidoptera</taxon>
        <taxon>Glossata</taxon>
        <taxon>Ditrysia</taxon>
        <taxon>Bombycoidea</taxon>
        <taxon>Lasiocampidae</taxon>
        <taxon>Dendrolimus</taxon>
    </lineage>
</organism>
<gene>
    <name evidence="1" type="ORF">K1T71_009423</name>
</gene>
<comment type="caution">
    <text evidence="1">The sequence shown here is derived from an EMBL/GenBank/DDBJ whole genome shotgun (WGS) entry which is preliminary data.</text>
</comment>
<dbReference type="EMBL" id="CM034402">
    <property type="protein sequence ID" value="KAJ0175282.1"/>
    <property type="molecule type" value="Genomic_DNA"/>
</dbReference>
<accession>A0ACC1CVZ4</accession>
<sequence>MNRKVIRHEAFVFVSGFPSKFYTQIDSISRFMVGEWFIYFKGHNLQVSESVRLHLRPSKDISSIFLRNMSLSVHVANYTIKDFDAFACLVYNENQLLELTCKSSQDTVESVQLIDNESPDFIIFGKKEIYLKKKLTAKHDGTYFECVETYLHEGNTTGYKDYISVRIFLISNGSVKNNINGKPKSSDDHAGCLKYVNDLYGPNYKNRTVNLNWKSGVIIFVAIIFLLSFAFLVVTYFNYGKKKNAKITGLISKNELNKVVRDHRRSNISSHLYCYIDESSILSLQNQKPGPQSSAHGNVDNVNRPNKKPIKFSCPRHSSAEVVAKPNDSAETDDELYSYVYADRFDILSVLKSQI</sequence>
<proteinExistence type="predicted"/>
<keyword evidence="2" id="KW-1185">Reference proteome</keyword>